<keyword evidence="5 7" id="KW-1133">Transmembrane helix</keyword>
<evidence type="ECO:0000313" key="8">
    <source>
        <dbReference type="EMBL" id="EIW18035.1"/>
    </source>
</evidence>
<dbReference type="RefSeq" id="WP_007934525.1">
    <property type="nucleotide sequence ID" value="NZ_AKVJ01000028.1"/>
</dbReference>
<dbReference type="GO" id="GO:0055085">
    <property type="term" value="P:transmembrane transport"/>
    <property type="evidence" value="ECO:0007669"/>
    <property type="project" value="InterPro"/>
</dbReference>
<dbReference type="PANTHER" id="PTHR36838">
    <property type="entry name" value="AUXIN EFFLUX CARRIER FAMILY PROTEIN"/>
    <property type="match status" value="1"/>
</dbReference>
<dbReference type="AlphaFoldDB" id="I8RIU7"/>
<feature type="transmembrane region" description="Helical" evidence="7">
    <location>
        <begin position="136"/>
        <end position="156"/>
    </location>
</feature>
<sequence length="320" mass="35552">MPIFFHILNHNITPIFILITLGFILSKKFTLDIPSLSKLLFYLLVPSFIFVNLYEAILKIEMLKIFFCGVLLLIANDILGRIVSQIRNYDVGMKNAFKNSIMFNNSGNIGLSLIILIFSSAPFVVEGKTPYLDEAITAQLMILVLQNISSNTIGFFNAGRATMTVKDSLLRVFAMPSIYAIPIVFILKHFEFDMIQTALWPALVYLKNGLVPISLLTLGAQLAKTTFDFKSVDVHLSVFTRLIIGPILAGFFIYIMGFHGVVAQTIFIAYSVPTAVNTALIAVECESCQDFASQAVMVSTIFSAVTLTLAIYLARIIFPF</sequence>
<dbReference type="InterPro" id="IPR004776">
    <property type="entry name" value="Mem_transp_PIN-like"/>
</dbReference>
<gene>
    <name evidence="8" type="ORF">FB4_3509</name>
</gene>
<proteinExistence type="predicted"/>
<evidence type="ECO:0000256" key="5">
    <source>
        <dbReference type="ARBA" id="ARBA00022989"/>
    </source>
</evidence>
<feature type="transmembrane region" description="Helical" evidence="7">
    <location>
        <begin position="63"/>
        <end position="84"/>
    </location>
</feature>
<comment type="caution">
    <text evidence="8">The sequence shown here is derived from an EMBL/GenBank/DDBJ whole genome shotgun (WGS) entry which is preliminary data.</text>
</comment>
<name>I8RIU7_9FIRM</name>
<dbReference type="PANTHER" id="PTHR36838:SF1">
    <property type="entry name" value="SLR1864 PROTEIN"/>
    <property type="match status" value="1"/>
</dbReference>
<feature type="transmembrane region" description="Helical" evidence="7">
    <location>
        <begin position="39"/>
        <end position="57"/>
    </location>
</feature>
<feature type="transmembrane region" description="Helical" evidence="7">
    <location>
        <begin position="6"/>
        <end position="27"/>
    </location>
</feature>
<dbReference type="OrthoDB" id="527159at2"/>
<feature type="transmembrane region" description="Helical" evidence="7">
    <location>
        <begin position="199"/>
        <end position="222"/>
    </location>
</feature>
<evidence type="ECO:0000256" key="3">
    <source>
        <dbReference type="ARBA" id="ARBA00022475"/>
    </source>
</evidence>
<feature type="transmembrane region" description="Helical" evidence="7">
    <location>
        <begin position="234"/>
        <end position="255"/>
    </location>
</feature>
<evidence type="ECO:0000256" key="4">
    <source>
        <dbReference type="ARBA" id="ARBA00022692"/>
    </source>
</evidence>
<evidence type="ECO:0000256" key="6">
    <source>
        <dbReference type="ARBA" id="ARBA00023136"/>
    </source>
</evidence>
<dbReference type="GO" id="GO:0016020">
    <property type="term" value="C:membrane"/>
    <property type="evidence" value="ECO:0007669"/>
    <property type="project" value="UniProtKB-SubCell"/>
</dbReference>
<protein>
    <submittedName>
        <fullName evidence="8">Auxin Efflux Carrier</fullName>
    </submittedName>
</protein>
<keyword evidence="6 7" id="KW-0472">Membrane</keyword>
<accession>I8RIU7</accession>
<keyword evidence="9" id="KW-1185">Reference proteome</keyword>
<keyword evidence="4 7" id="KW-0812">Transmembrane</keyword>
<organism evidence="8 9">
    <name type="scientific">Pelosinus fermentans B4</name>
    <dbReference type="NCBI Taxonomy" id="1149862"/>
    <lineage>
        <taxon>Bacteria</taxon>
        <taxon>Bacillati</taxon>
        <taxon>Bacillota</taxon>
        <taxon>Negativicutes</taxon>
        <taxon>Selenomonadales</taxon>
        <taxon>Sporomusaceae</taxon>
        <taxon>Pelosinus</taxon>
    </lineage>
</organism>
<keyword evidence="2" id="KW-0813">Transport</keyword>
<dbReference type="Proteomes" id="UP000004324">
    <property type="component" value="Unassembled WGS sequence"/>
</dbReference>
<evidence type="ECO:0000256" key="2">
    <source>
        <dbReference type="ARBA" id="ARBA00022448"/>
    </source>
</evidence>
<evidence type="ECO:0000256" key="1">
    <source>
        <dbReference type="ARBA" id="ARBA00004141"/>
    </source>
</evidence>
<feature type="transmembrane region" description="Helical" evidence="7">
    <location>
        <begin position="295"/>
        <end position="318"/>
    </location>
</feature>
<comment type="subcellular location">
    <subcellularLocation>
        <location evidence="1">Membrane</location>
        <topology evidence="1">Multi-pass membrane protein</topology>
    </subcellularLocation>
</comment>
<dbReference type="Pfam" id="PF03547">
    <property type="entry name" value="Mem_trans"/>
    <property type="match status" value="1"/>
</dbReference>
<reference evidence="8 9" key="1">
    <citation type="journal article" date="2012" name="J. Bacteriol.">
        <title>Draft Genome Sequences for Two Metal-Reducing Pelosinus fermentans Strains Isolated from a Cr(VI)-Contaminated Site and for Type Strain R7.</title>
        <authorList>
            <person name="Brown S.D."/>
            <person name="Podar M."/>
            <person name="Klingeman D.M."/>
            <person name="Johnson C.M."/>
            <person name="Yang Z.K."/>
            <person name="Utturkar S.M."/>
            <person name="Land M.L."/>
            <person name="Mosher J.J."/>
            <person name="Hurt R.A.Jr."/>
            <person name="Phelps T.J."/>
            <person name="Palumbo A.V."/>
            <person name="Arkin A.P."/>
            <person name="Hazen T.C."/>
            <person name="Elias D.A."/>
        </authorList>
    </citation>
    <scope>NUCLEOTIDE SEQUENCE [LARGE SCALE GENOMIC DNA]</scope>
    <source>
        <strain evidence="8 9">B4</strain>
    </source>
</reference>
<keyword evidence="3" id="KW-1003">Cell membrane</keyword>
<evidence type="ECO:0000256" key="7">
    <source>
        <dbReference type="SAM" id="Phobius"/>
    </source>
</evidence>
<feature type="transmembrane region" description="Helical" evidence="7">
    <location>
        <begin position="261"/>
        <end position="283"/>
    </location>
</feature>
<dbReference type="EMBL" id="AKVJ01000028">
    <property type="protein sequence ID" value="EIW18035.1"/>
    <property type="molecule type" value="Genomic_DNA"/>
</dbReference>
<evidence type="ECO:0000313" key="9">
    <source>
        <dbReference type="Proteomes" id="UP000004324"/>
    </source>
</evidence>
<feature type="transmembrane region" description="Helical" evidence="7">
    <location>
        <begin position="105"/>
        <end position="124"/>
    </location>
</feature>
<dbReference type="PATRIC" id="fig|1149862.3.peg.2469"/>
<feature type="transmembrane region" description="Helical" evidence="7">
    <location>
        <begin position="168"/>
        <end position="187"/>
    </location>
</feature>